<dbReference type="PIRSF" id="PIRSF036979">
    <property type="entry name" value="Arginase"/>
    <property type="match status" value="1"/>
</dbReference>
<dbReference type="PANTHER" id="PTHR11358:SF30">
    <property type="entry name" value="AGMATINASE 1-RELATED"/>
    <property type="match status" value="1"/>
</dbReference>
<reference evidence="5" key="1">
    <citation type="journal article" date="2019" name="Environ. Microbiol.">
        <title>Fungal ecological strategies reflected in gene transcription - a case study of two litter decomposers.</title>
        <authorList>
            <person name="Barbi F."/>
            <person name="Kohler A."/>
            <person name="Barry K."/>
            <person name="Baskaran P."/>
            <person name="Daum C."/>
            <person name="Fauchery L."/>
            <person name="Ihrmark K."/>
            <person name="Kuo A."/>
            <person name="LaButti K."/>
            <person name="Lipzen A."/>
            <person name="Morin E."/>
            <person name="Grigoriev I.V."/>
            <person name="Henrissat B."/>
            <person name="Lindahl B."/>
            <person name="Martin F."/>
        </authorList>
    </citation>
    <scope>NUCLEOTIDE SEQUENCE</scope>
    <source>
        <strain evidence="5">JB14</strain>
    </source>
</reference>
<evidence type="ECO:0000256" key="1">
    <source>
        <dbReference type="ARBA" id="ARBA00022723"/>
    </source>
</evidence>
<dbReference type="PROSITE" id="PS51409">
    <property type="entry name" value="ARGINASE_2"/>
    <property type="match status" value="1"/>
</dbReference>
<keyword evidence="2 4" id="KW-0378">Hydrolase</keyword>
<protein>
    <submittedName>
        <fullName evidence="5">Arginase/deacetylase</fullName>
    </submittedName>
</protein>
<dbReference type="GO" id="GO:0046872">
    <property type="term" value="F:metal ion binding"/>
    <property type="evidence" value="ECO:0007669"/>
    <property type="project" value="UniProtKB-KW"/>
</dbReference>
<dbReference type="Gene3D" id="3.40.800.10">
    <property type="entry name" value="Ureohydrolase domain"/>
    <property type="match status" value="1"/>
</dbReference>
<proteinExistence type="inferred from homology"/>
<keyword evidence="6" id="KW-1185">Reference proteome</keyword>
<sequence>MPFDYVKFPYEQPMYHTSSGEVTADAIFSGITTFAKLPWVQCLSRQQDVPVDIAFLGAPFDTGTSYRPGARFGPSGIRAGSRRLNLYGGYNVPLGTDPFRSGLRIVDCGDIPVSPYDSAYAVKQIESGHKSILQRTAFSPMANDSHTGEPLEPISLDGKNHPRIITLGGDHTITLPLLRSINSSSVDTWKPKVFGGAPSDTAAVNHGTYFWHASQEGLIKNGSSIASHGAIRTTLSSLEDYENDDEIGFQRIEAREIDTLVGSSSARCGRIIKKIHETVGKRPVYLSIDIDSIDPAFAPATGTPETGGWTTRELRAILRGLDGLQIVSADIVEVAPAYDTNAELTTMAAADVLFEVLTVMTKNPLGKVKA</sequence>
<dbReference type="GO" id="GO:0008783">
    <property type="term" value="F:agmatinase activity"/>
    <property type="evidence" value="ECO:0007669"/>
    <property type="project" value="TreeGrafter"/>
</dbReference>
<dbReference type="CDD" id="cd11592">
    <property type="entry name" value="Agmatinase_PAH"/>
    <property type="match status" value="1"/>
</dbReference>
<accession>A0A6A4HK80</accession>
<evidence type="ECO:0000256" key="3">
    <source>
        <dbReference type="PROSITE-ProRule" id="PRU00742"/>
    </source>
</evidence>
<evidence type="ECO:0000313" key="6">
    <source>
        <dbReference type="Proteomes" id="UP000799118"/>
    </source>
</evidence>
<dbReference type="InterPro" id="IPR020855">
    <property type="entry name" value="Ureohydrolase_Mn_BS"/>
</dbReference>
<name>A0A6A4HK80_9AGAR</name>
<dbReference type="SUPFAM" id="SSF52768">
    <property type="entry name" value="Arginase/deacetylase"/>
    <property type="match status" value="1"/>
</dbReference>
<dbReference type="Pfam" id="PF00491">
    <property type="entry name" value="Arginase"/>
    <property type="match status" value="1"/>
</dbReference>
<dbReference type="AlphaFoldDB" id="A0A6A4HK80"/>
<evidence type="ECO:0000313" key="5">
    <source>
        <dbReference type="EMBL" id="KAE9397931.1"/>
    </source>
</evidence>
<dbReference type="InterPro" id="IPR023696">
    <property type="entry name" value="Ureohydrolase_dom_sf"/>
</dbReference>
<keyword evidence="1" id="KW-0479">Metal-binding</keyword>
<dbReference type="GO" id="GO:0033389">
    <property type="term" value="P:putrescine biosynthetic process from arginine, via agmatine"/>
    <property type="evidence" value="ECO:0007669"/>
    <property type="project" value="TreeGrafter"/>
</dbReference>
<evidence type="ECO:0000256" key="4">
    <source>
        <dbReference type="RuleBase" id="RU003684"/>
    </source>
</evidence>
<evidence type="ECO:0000256" key="2">
    <source>
        <dbReference type="ARBA" id="ARBA00022801"/>
    </source>
</evidence>
<dbReference type="OrthoDB" id="288726at2759"/>
<comment type="similarity">
    <text evidence="3 4">Belongs to the arginase family.</text>
</comment>
<dbReference type="Proteomes" id="UP000799118">
    <property type="component" value="Unassembled WGS sequence"/>
</dbReference>
<dbReference type="PROSITE" id="PS01053">
    <property type="entry name" value="ARGINASE_1"/>
    <property type="match status" value="1"/>
</dbReference>
<organism evidence="5 6">
    <name type="scientific">Gymnopus androsaceus JB14</name>
    <dbReference type="NCBI Taxonomy" id="1447944"/>
    <lineage>
        <taxon>Eukaryota</taxon>
        <taxon>Fungi</taxon>
        <taxon>Dikarya</taxon>
        <taxon>Basidiomycota</taxon>
        <taxon>Agaricomycotina</taxon>
        <taxon>Agaricomycetes</taxon>
        <taxon>Agaricomycetidae</taxon>
        <taxon>Agaricales</taxon>
        <taxon>Marasmiineae</taxon>
        <taxon>Omphalotaceae</taxon>
        <taxon>Gymnopus</taxon>
    </lineage>
</organism>
<dbReference type="PANTHER" id="PTHR11358">
    <property type="entry name" value="ARGINASE/AGMATINASE"/>
    <property type="match status" value="1"/>
</dbReference>
<dbReference type="PRINTS" id="PR00116">
    <property type="entry name" value="ARGINASE"/>
</dbReference>
<gene>
    <name evidence="5" type="ORF">BT96DRAFT_957765</name>
</gene>
<dbReference type="EMBL" id="ML769490">
    <property type="protein sequence ID" value="KAE9397931.1"/>
    <property type="molecule type" value="Genomic_DNA"/>
</dbReference>
<dbReference type="InterPro" id="IPR006035">
    <property type="entry name" value="Ureohydrolase"/>
</dbReference>